<dbReference type="GO" id="GO:0005525">
    <property type="term" value="F:GTP binding"/>
    <property type="evidence" value="ECO:0007669"/>
    <property type="project" value="InterPro"/>
</dbReference>
<dbReference type="Gene3D" id="3.40.50.1440">
    <property type="entry name" value="Tubulin/FtsZ, GTPase domain"/>
    <property type="match status" value="1"/>
</dbReference>
<dbReference type="SUPFAM" id="SSF52490">
    <property type="entry name" value="Tubulin nucleotide-binding domain-like"/>
    <property type="match status" value="1"/>
</dbReference>
<dbReference type="AlphaFoldDB" id="A0A557SR25"/>
<gene>
    <name evidence="3" type="primary">ftsZ</name>
    <name evidence="3" type="ORF">NARC_220027</name>
</gene>
<evidence type="ECO:0000313" key="4">
    <source>
        <dbReference type="Proteomes" id="UP000315289"/>
    </source>
</evidence>
<keyword evidence="3" id="KW-0131">Cell cycle</keyword>
<reference evidence="3 4" key="1">
    <citation type="journal article" date="2019" name="Front. Microbiol.">
        <title>Ammonia Oxidation by the Arctic Terrestrial Thaumarchaeote Candidatus Nitrosocosmicus arcticus Is Stimulated by Increasing Temperatures.</title>
        <authorList>
            <person name="Alves R.J.E."/>
            <person name="Kerou M."/>
            <person name="Zappe A."/>
            <person name="Bittner R."/>
            <person name="Abby S.S."/>
            <person name="Schmidt H.A."/>
            <person name="Pfeifer K."/>
            <person name="Schleper C."/>
        </authorList>
    </citation>
    <scope>NUCLEOTIDE SEQUENCE [LARGE SCALE GENOMIC DNA]</scope>
    <source>
        <strain evidence="3 4">Kfb</strain>
    </source>
</reference>
<evidence type="ECO:0000313" key="3">
    <source>
        <dbReference type="EMBL" id="TVP39052.1"/>
    </source>
</evidence>
<dbReference type="Proteomes" id="UP000315289">
    <property type="component" value="Unassembled WGS sequence"/>
</dbReference>
<name>A0A557SR25_9ARCH</name>
<keyword evidence="3" id="KW-0132">Cell division</keyword>
<dbReference type="GO" id="GO:0051301">
    <property type="term" value="P:cell division"/>
    <property type="evidence" value="ECO:0007669"/>
    <property type="project" value="UniProtKB-KW"/>
</dbReference>
<accession>A0A557SR25</accession>
<evidence type="ECO:0000259" key="2">
    <source>
        <dbReference type="Pfam" id="PF00091"/>
    </source>
</evidence>
<protein>
    <submittedName>
        <fullName evidence="3">Cell division protein FtsZ</fullName>
    </submittedName>
</protein>
<keyword evidence="1" id="KW-0175">Coiled coil</keyword>
<dbReference type="EMBL" id="VOAH01000022">
    <property type="protein sequence ID" value="TVP39052.1"/>
    <property type="molecule type" value="Genomic_DNA"/>
</dbReference>
<dbReference type="Pfam" id="PF00091">
    <property type="entry name" value="Tubulin"/>
    <property type="match status" value="1"/>
</dbReference>
<dbReference type="InterPro" id="IPR003008">
    <property type="entry name" value="Tubulin_FtsZ_GTPase"/>
</dbReference>
<feature type="coiled-coil region" evidence="1">
    <location>
        <begin position="238"/>
        <end position="265"/>
    </location>
</feature>
<keyword evidence="4" id="KW-1185">Reference proteome</keyword>
<dbReference type="RefSeq" id="WP_144734869.1">
    <property type="nucleotide sequence ID" value="NZ_ML675595.1"/>
</dbReference>
<feature type="domain" description="Tubulin/FtsZ GTPase" evidence="2">
    <location>
        <begin position="66"/>
        <end position="158"/>
    </location>
</feature>
<evidence type="ECO:0000256" key="1">
    <source>
        <dbReference type="SAM" id="Coils"/>
    </source>
</evidence>
<comment type="caution">
    <text evidence="3">The sequence shown here is derived from an EMBL/GenBank/DDBJ whole genome shotgun (WGS) entry which is preliminary data.</text>
</comment>
<organism evidence="3 4">
    <name type="scientific">Candidatus Nitrosocosmicus arcticus</name>
    <dbReference type="NCBI Taxonomy" id="2035267"/>
    <lineage>
        <taxon>Archaea</taxon>
        <taxon>Nitrososphaerota</taxon>
        <taxon>Nitrososphaeria</taxon>
        <taxon>Nitrososphaerales</taxon>
        <taxon>Nitrososphaeraceae</taxon>
        <taxon>Candidatus Nitrosocosmicus</taxon>
    </lineage>
</organism>
<sequence length="330" mass="37076">MKNATTLNTCIIGVGNAGVKITTKVLEKVNLDYLFLENNSSTGFDFDKKIEITIPFRINPSLDQIRKALLEAKDEILSKVNEYQSIIIVGNLASKFGSAVLPVLSQILKNNMKREIICLTILPFGFEKEKLFRCGVSLSFLCKFVNSVIVIDNNSVIRNGYDISIAQCYEITNTAIVDIIVQSLNKSFPEKFNFVTSNKSKAGIKDAFIETMAQLTQKIDINSIQKCSLYLYQPTEKISIMKNVIETASNLLTEAEQEVNIIEDGNEITKCHILVKTNKDIVSGYDPLNFLIPKNNILDFEPEMAVDDIQLPYFKDIESIFVLSNRKSSN</sequence>
<dbReference type="OrthoDB" id="10400at2157"/>
<proteinExistence type="predicted"/>
<dbReference type="InterPro" id="IPR036525">
    <property type="entry name" value="Tubulin/FtsZ_GTPase_sf"/>
</dbReference>